<sequence length="144" mass="16134">MQTDVPDAAAPPLDWAEDAGDLPVPMFPKSPPPAVARDFSGLRSGVSQPFSSLQRRHRRTPRTLPRSQSNQNSCFRRTTSHPRPTKNHKAASTPRMRFMSSFTPRTSTLHVPIGKAPPAVDWDRDPRLRDLSRTLTALGWMRPS</sequence>
<dbReference type="Proteomes" id="UP001218218">
    <property type="component" value="Unassembled WGS sequence"/>
</dbReference>
<feature type="compositionally biased region" description="Basic residues" evidence="1">
    <location>
        <begin position="78"/>
        <end position="89"/>
    </location>
</feature>
<feature type="region of interest" description="Disordered" evidence="1">
    <location>
        <begin position="1"/>
        <end position="112"/>
    </location>
</feature>
<name>A0AAD7EC48_9AGAR</name>
<evidence type="ECO:0000256" key="1">
    <source>
        <dbReference type="SAM" id="MobiDB-lite"/>
    </source>
</evidence>
<gene>
    <name evidence="2" type="ORF">DFH08DRAFT_718299</name>
</gene>
<dbReference type="EMBL" id="JARIHO010000075">
    <property type="protein sequence ID" value="KAJ7311518.1"/>
    <property type="molecule type" value="Genomic_DNA"/>
</dbReference>
<accession>A0AAD7EC48</accession>
<dbReference type="AlphaFoldDB" id="A0AAD7EC48"/>
<reference evidence="2" key="1">
    <citation type="submission" date="2023-03" db="EMBL/GenBank/DDBJ databases">
        <title>Massive genome expansion in bonnet fungi (Mycena s.s.) driven by repeated elements and novel gene families across ecological guilds.</title>
        <authorList>
            <consortium name="Lawrence Berkeley National Laboratory"/>
            <person name="Harder C.B."/>
            <person name="Miyauchi S."/>
            <person name="Viragh M."/>
            <person name="Kuo A."/>
            <person name="Thoen E."/>
            <person name="Andreopoulos B."/>
            <person name="Lu D."/>
            <person name="Skrede I."/>
            <person name="Drula E."/>
            <person name="Henrissat B."/>
            <person name="Morin E."/>
            <person name="Kohler A."/>
            <person name="Barry K."/>
            <person name="LaButti K."/>
            <person name="Morin E."/>
            <person name="Salamov A."/>
            <person name="Lipzen A."/>
            <person name="Mereny Z."/>
            <person name="Hegedus B."/>
            <person name="Baldrian P."/>
            <person name="Stursova M."/>
            <person name="Weitz H."/>
            <person name="Taylor A."/>
            <person name="Grigoriev I.V."/>
            <person name="Nagy L.G."/>
            <person name="Martin F."/>
            <person name="Kauserud H."/>
        </authorList>
    </citation>
    <scope>NUCLEOTIDE SEQUENCE</scope>
    <source>
        <strain evidence="2">CBHHK002</strain>
    </source>
</reference>
<evidence type="ECO:0000313" key="2">
    <source>
        <dbReference type="EMBL" id="KAJ7311518.1"/>
    </source>
</evidence>
<feature type="compositionally biased region" description="Polar residues" evidence="1">
    <location>
        <begin position="67"/>
        <end position="77"/>
    </location>
</feature>
<proteinExistence type="predicted"/>
<protein>
    <submittedName>
        <fullName evidence="2">Uncharacterized protein</fullName>
    </submittedName>
</protein>
<keyword evidence="3" id="KW-1185">Reference proteome</keyword>
<comment type="caution">
    <text evidence="2">The sequence shown here is derived from an EMBL/GenBank/DDBJ whole genome shotgun (WGS) entry which is preliminary data.</text>
</comment>
<feature type="compositionally biased region" description="Polar residues" evidence="1">
    <location>
        <begin position="100"/>
        <end position="109"/>
    </location>
</feature>
<evidence type="ECO:0000313" key="3">
    <source>
        <dbReference type="Proteomes" id="UP001218218"/>
    </source>
</evidence>
<organism evidence="2 3">
    <name type="scientific">Mycena albidolilacea</name>
    <dbReference type="NCBI Taxonomy" id="1033008"/>
    <lineage>
        <taxon>Eukaryota</taxon>
        <taxon>Fungi</taxon>
        <taxon>Dikarya</taxon>
        <taxon>Basidiomycota</taxon>
        <taxon>Agaricomycotina</taxon>
        <taxon>Agaricomycetes</taxon>
        <taxon>Agaricomycetidae</taxon>
        <taxon>Agaricales</taxon>
        <taxon>Marasmiineae</taxon>
        <taxon>Mycenaceae</taxon>
        <taxon>Mycena</taxon>
    </lineage>
</organism>
<feature type="compositionally biased region" description="Pro residues" evidence="1">
    <location>
        <begin position="25"/>
        <end position="34"/>
    </location>
</feature>